<feature type="transmembrane region" description="Helical" evidence="4">
    <location>
        <begin position="703"/>
        <end position="720"/>
    </location>
</feature>
<feature type="transmembrane region" description="Helical" evidence="4">
    <location>
        <begin position="456"/>
        <end position="477"/>
    </location>
</feature>
<dbReference type="InterPro" id="IPR011701">
    <property type="entry name" value="MFS"/>
</dbReference>
<dbReference type="Pfam" id="PF07690">
    <property type="entry name" value="MFS_1"/>
    <property type="match status" value="1"/>
</dbReference>
<feature type="transmembrane region" description="Helical" evidence="4">
    <location>
        <begin position="518"/>
        <end position="540"/>
    </location>
</feature>
<evidence type="ECO:0000256" key="2">
    <source>
        <dbReference type="ARBA" id="ARBA00022475"/>
    </source>
</evidence>
<feature type="transmembrane region" description="Helical" evidence="4">
    <location>
        <begin position="201"/>
        <end position="222"/>
    </location>
</feature>
<evidence type="ECO:0000259" key="5">
    <source>
        <dbReference type="Pfam" id="PF20684"/>
    </source>
</evidence>
<dbReference type="GO" id="GO:0005886">
    <property type="term" value="C:plasma membrane"/>
    <property type="evidence" value="ECO:0007669"/>
    <property type="project" value="UniProtKB-SubCell"/>
</dbReference>
<feature type="transmembrane region" description="Helical" evidence="4">
    <location>
        <begin position="582"/>
        <end position="605"/>
    </location>
</feature>
<dbReference type="SUPFAM" id="SSF103473">
    <property type="entry name" value="MFS general substrate transporter"/>
    <property type="match status" value="1"/>
</dbReference>
<dbReference type="STRING" id="1073090.A0A1L9SC41"/>
<feature type="transmembrane region" description="Helical" evidence="4">
    <location>
        <begin position="726"/>
        <end position="748"/>
    </location>
</feature>
<feature type="transmembrane region" description="Helical" evidence="4">
    <location>
        <begin position="668"/>
        <end position="691"/>
    </location>
</feature>
<dbReference type="GeneID" id="34607241"/>
<dbReference type="RefSeq" id="XP_022579280.1">
    <property type="nucleotide sequence ID" value="XM_022720776.1"/>
</dbReference>
<dbReference type="VEuPathDB" id="FungiDB:ASPZODRAFT_100926"/>
<dbReference type="InterPro" id="IPR049326">
    <property type="entry name" value="Rhodopsin_dom_fungi"/>
</dbReference>
<dbReference type="InterPro" id="IPR050375">
    <property type="entry name" value="MFS_TsgA-like"/>
</dbReference>
<feature type="transmembrane region" description="Helical" evidence="4">
    <location>
        <begin position="41"/>
        <end position="61"/>
    </location>
</feature>
<dbReference type="GO" id="GO:0022857">
    <property type="term" value="F:transmembrane transporter activity"/>
    <property type="evidence" value="ECO:0007669"/>
    <property type="project" value="InterPro"/>
</dbReference>
<keyword evidence="4" id="KW-0812">Transmembrane</keyword>
<keyword evidence="4" id="KW-1133">Transmembrane helix</keyword>
<feature type="transmembrane region" description="Helical" evidence="4">
    <location>
        <begin position="552"/>
        <end position="570"/>
    </location>
</feature>
<feature type="transmembrane region" description="Helical" evidence="4">
    <location>
        <begin position="489"/>
        <end position="512"/>
    </location>
</feature>
<feature type="transmembrane region" description="Helical" evidence="4">
    <location>
        <begin position="171"/>
        <end position="189"/>
    </location>
</feature>
<dbReference type="InterPro" id="IPR036259">
    <property type="entry name" value="MFS_trans_sf"/>
</dbReference>
<sequence>MGDRRAVVLGVSLAVFVVASLFVALRFVSRIFVVRRVGLHDYLMLIAWVIDLGFSLSLFYATTKGLGLHDRDISPADRPGLNRSYYAFTVLYNPALMAVKTSILVFYLTLTSGEKVFRRANYATLFIVNAAGLALTFLNVFQCNPVRAAYEYPSPTGARCTDIVTLYLSSSPVNISTDLAILFLPMPILTQMRLPKKQKYILVITFSFGFFVAVVDVIRIVYLQNAAISRSLAIKSLHLQTSSGDDLSWYASLSFMWSVVEVNVSVICACVPSLKPLVSRILPKLIRDSNDSYTPENYLPRQQLDPVAPVVIPALGSAVASGAGPLADHSANKSVPGSGGSRASEPTARTSEASLDLQEFLNAPPPPVAAALADTEAVTTNTTTTNDPAYPNITFFDFVNMRKPQSMLKLNNRESIVPNALGTILFFLWGFAYGLLDVLNVQFQAIERLDAWQSLGLHAAYFGGYLVGPVLVGRYVLKKWGFKSTFITGLCIYAIGTLVFWPSAVLTSFSAFTVSNFLVGFGLAVLETAANPFIALCGPLENSEIRLNISQGVQAIGSVLSPLLAQQVLFKDVRDVTSLVGVQWTYLGIALFDVLLALAFYYLPVPEASDEDLEELANRRQADNRATVAGFPVVWVTLALGIFSQFVYVGGQEVLSTSFERFLGENTIISSTSHFDFLTIGRSVFAAGRFLAALSQYFLKPRWILLASYIGMIVFSGLATCTTGSTATAMGICVFLFESGVFSMIFAISLRGTGKHTKTAAVLLTVAIGGGAFFPFAEYAASFSWHGTQHSYLLLVALYAAGAVFPVYLNLVPAARKQVDPIPNEYLRSRRRRRSRVVSPSTSGGENNNNNNNNNNIPVPSSPTPINNTVHREKEIPVHAGVLASPRTLVPDPLQDIRLCDD</sequence>
<feature type="transmembrane region" description="Helical" evidence="4">
    <location>
        <begin position="626"/>
        <end position="648"/>
    </location>
</feature>
<feature type="transmembrane region" description="Helical" evidence="4">
    <location>
        <begin position="85"/>
        <end position="110"/>
    </location>
</feature>
<feature type="region of interest" description="Disordered" evidence="3">
    <location>
        <begin position="830"/>
        <end position="869"/>
    </location>
</feature>
<evidence type="ECO:0000256" key="3">
    <source>
        <dbReference type="SAM" id="MobiDB-lite"/>
    </source>
</evidence>
<dbReference type="Proteomes" id="UP000184188">
    <property type="component" value="Unassembled WGS sequence"/>
</dbReference>
<evidence type="ECO:0000256" key="4">
    <source>
        <dbReference type="SAM" id="Phobius"/>
    </source>
</evidence>
<feature type="transmembrane region" description="Helical" evidence="4">
    <location>
        <begin position="416"/>
        <end position="436"/>
    </location>
</feature>
<feature type="transmembrane region" description="Helical" evidence="4">
    <location>
        <begin position="792"/>
        <end position="811"/>
    </location>
</feature>
<dbReference type="Gene3D" id="1.20.1250.20">
    <property type="entry name" value="MFS general substrate transporter like domains"/>
    <property type="match status" value="2"/>
</dbReference>
<keyword evidence="2" id="KW-1003">Cell membrane</keyword>
<name>A0A1L9SC41_9EURO</name>
<dbReference type="EMBL" id="KV878347">
    <property type="protein sequence ID" value="OJJ44770.1"/>
    <property type="molecule type" value="Genomic_DNA"/>
</dbReference>
<comment type="subcellular location">
    <subcellularLocation>
        <location evidence="1">Cell inner membrane</location>
        <topology evidence="1">Multi-pass membrane protein</topology>
    </subcellularLocation>
</comment>
<feature type="transmembrane region" description="Helical" evidence="4">
    <location>
        <begin position="6"/>
        <end position="29"/>
    </location>
</feature>
<feature type="compositionally biased region" description="Low complexity" evidence="3">
    <location>
        <begin position="837"/>
        <end position="868"/>
    </location>
</feature>
<evidence type="ECO:0000313" key="7">
    <source>
        <dbReference type="Proteomes" id="UP000184188"/>
    </source>
</evidence>
<feature type="transmembrane region" description="Helical" evidence="4">
    <location>
        <begin position="760"/>
        <end position="780"/>
    </location>
</feature>
<evidence type="ECO:0000256" key="1">
    <source>
        <dbReference type="ARBA" id="ARBA00004429"/>
    </source>
</evidence>
<keyword evidence="4" id="KW-0472">Membrane</keyword>
<feature type="region of interest" description="Disordered" evidence="3">
    <location>
        <begin position="326"/>
        <end position="349"/>
    </location>
</feature>
<organism evidence="6 7">
    <name type="scientific">Penicilliopsis zonata CBS 506.65</name>
    <dbReference type="NCBI Taxonomy" id="1073090"/>
    <lineage>
        <taxon>Eukaryota</taxon>
        <taxon>Fungi</taxon>
        <taxon>Dikarya</taxon>
        <taxon>Ascomycota</taxon>
        <taxon>Pezizomycotina</taxon>
        <taxon>Eurotiomycetes</taxon>
        <taxon>Eurotiomycetidae</taxon>
        <taxon>Eurotiales</taxon>
        <taxon>Aspergillaceae</taxon>
        <taxon>Penicilliopsis</taxon>
    </lineage>
</organism>
<gene>
    <name evidence="6" type="ORF">ASPZODRAFT_100926</name>
</gene>
<evidence type="ECO:0000313" key="6">
    <source>
        <dbReference type="EMBL" id="OJJ44770.1"/>
    </source>
</evidence>
<accession>A0A1L9SC41</accession>
<dbReference type="PANTHER" id="PTHR43702:SF13">
    <property type="entry name" value="MONOSACCHARIDE TRANSPORTER, PUTATIVE (AFU_ORTHOLOGUE AFUA_4G06630)-RELATED"/>
    <property type="match status" value="1"/>
</dbReference>
<feature type="transmembrane region" description="Helical" evidence="4">
    <location>
        <begin position="122"/>
        <end position="141"/>
    </location>
</feature>
<dbReference type="AlphaFoldDB" id="A0A1L9SC41"/>
<dbReference type="OrthoDB" id="546893at2759"/>
<proteinExistence type="predicted"/>
<dbReference type="Pfam" id="PF20684">
    <property type="entry name" value="Fung_rhodopsin"/>
    <property type="match status" value="1"/>
</dbReference>
<reference evidence="7" key="1">
    <citation type="journal article" date="2017" name="Genome Biol.">
        <title>Comparative genomics reveals high biological diversity and specific adaptations in the industrially and medically important fungal genus Aspergillus.</title>
        <authorList>
            <person name="de Vries R.P."/>
            <person name="Riley R."/>
            <person name="Wiebenga A."/>
            <person name="Aguilar-Osorio G."/>
            <person name="Amillis S."/>
            <person name="Uchima C.A."/>
            <person name="Anderluh G."/>
            <person name="Asadollahi M."/>
            <person name="Askin M."/>
            <person name="Barry K."/>
            <person name="Battaglia E."/>
            <person name="Bayram O."/>
            <person name="Benocci T."/>
            <person name="Braus-Stromeyer S.A."/>
            <person name="Caldana C."/>
            <person name="Canovas D."/>
            <person name="Cerqueira G.C."/>
            <person name="Chen F."/>
            <person name="Chen W."/>
            <person name="Choi C."/>
            <person name="Clum A."/>
            <person name="Dos Santos R.A."/>
            <person name="Damasio A.R."/>
            <person name="Diallinas G."/>
            <person name="Emri T."/>
            <person name="Fekete E."/>
            <person name="Flipphi M."/>
            <person name="Freyberg S."/>
            <person name="Gallo A."/>
            <person name="Gournas C."/>
            <person name="Habgood R."/>
            <person name="Hainaut M."/>
            <person name="Harispe M.L."/>
            <person name="Henrissat B."/>
            <person name="Hilden K.S."/>
            <person name="Hope R."/>
            <person name="Hossain A."/>
            <person name="Karabika E."/>
            <person name="Karaffa L."/>
            <person name="Karanyi Z."/>
            <person name="Krasevec N."/>
            <person name="Kuo A."/>
            <person name="Kusch H."/>
            <person name="LaButti K."/>
            <person name="Lagendijk E.L."/>
            <person name="Lapidus A."/>
            <person name="Levasseur A."/>
            <person name="Lindquist E."/>
            <person name="Lipzen A."/>
            <person name="Logrieco A.F."/>
            <person name="MacCabe A."/>
            <person name="Maekelae M.R."/>
            <person name="Malavazi I."/>
            <person name="Melin P."/>
            <person name="Meyer V."/>
            <person name="Mielnichuk N."/>
            <person name="Miskei M."/>
            <person name="Molnar A.P."/>
            <person name="Mule G."/>
            <person name="Ngan C.Y."/>
            <person name="Orejas M."/>
            <person name="Orosz E."/>
            <person name="Ouedraogo J.P."/>
            <person name="Overkamp K.M."/>
            <person name="Park H.-S."/>
            <person name="Perrone G."/>
            <person name="Piumi F."/>
            <person name="Punt P.J."/>
            <person name="Ram A.F."/>
            <person name="Ramon A."/>
            <person name="Rauscher S."/>
            <person name="Record E."/>
            <person name="Riano-Pachon D.M."/>
            <person name="Robert V."/>
            <person name="Roehrig J."/>
            <person name="Ruller R."/>
            <person name="Salamov A."/>
            <person name="Salih N.S."/>
            <person name="Samson R.A."/>
            <person name="Sandor E."/>
            <person name="Sanguinetti M."/>
            <person name="Schuetze T."/>
            <person name="Sepcic K."/>
            <person name="Shelest E."/>
            <person name="Sherlock G."/>
            <person name="Sophianopoulou V."/>
            <person name="Squina F.M."/>
            <person name="Sun H."/>
            <person name="Susca A."/>
            <person name="Todd R.B."/>
            <person name="Tsang A."/>
            <person name="Unkles S.E."/>
            <person name="van de Wiele N."/>
            <person name="van Rossen-Uffink D."/>
            <person name="Oliveira J.V."/>
            <person name="Vesth T.C."/>
            <person name="Visser J."/>
            <person name="Yu J.-H."/>
            <person name="Zhou M."/>
            <person name="Andersen M.R."/>
            <person name="Archer D.B."/>
            <person name="Baker S.E."/>
            <person name="Benoit I."/>
            <person name="Brakhage A.A."/>
            <person name="Braus G.H."/>
            <person name="Fischer R."/>
            <person name="Frisvad J.C."/>
            <person name="Goldman G.H."/>
            <person name="Houbraken J."/>
            <person name="Oakley B."/>
            <person name="Pocsi I."/>
            <person name="Scazzocchio C."/>
            <person name="Seiboth B."/>
            <person name="vanKuyk P.A."/>
            <person name="Wortman J."/>
            <person name="Dyer P.S."/>
            <person name="Grigoriev I.V."/>
        </authorList>
    </citation>
    <scope>NUCLEOTIDE SEQUENCE [LARGE SCALE GENOMIC DNA]</scope>
    <source>
        <strain evidence="7">CBS 506.65</strain>
    </source>
</reference>
<dbReference type="PANTHER" id="PTHR43702">
    <property type="entry name" value="L-FUCOSE-PROTON SYMPORTER"/>
    <property type="match status" value="1"/>
</dbReference>
<keyword evidence="7" id="KW-1185">Reference proteome</keyword>
<protein>
    <recommendedName>
        <fullName evidence="5">Rhodopsin domain-containing protein</fullName>
    </recommendedName>
</protein>
<feature type="domain" description="Rhodopsin" evidence="5">
    <location>
        <begin position="25"/>
        <end position="280"/>
    </location>
</feature>